<accession>A0A918DC34</accession>
<gene>
    <name evidence="2" type="ORF">GCM10010991_14850</name>
</gene>
<dbReference type="Proteomes" id="UP000598196">
    <property type="component" value="Unassembled WGS sequence"/>
</dbReference>
<comment type="caution">
    <text evidence="2">The sequence shown here is derived from an EMBL/GenBank/DDBJ whole genome shotgun (WGS) entry which is preliminary data.</text>
</comment>
<name>A0A918DC34_9RHOB</name>
<dbReference type="Gene3D" id="3.30.70.100">
    <property type="match status" value="1"/>
</dbReference>
<dbReference type="InterPro" id="IPR007138">
    <property type="entry name" value="ABM_dom"/>
</dbReference>
<dbReference type="AlphaFoldDB" id="A0A918DC34"/>
<proteinExistence type="predicted"/>
<sequence length="101" mass="11631">MTTADPGFVLILHEVEDYSTWKAIFTNAAAMRHAAGEIDYQLLADEADERKIVHFSRWRSLGAAREFFESDALVEIRRRAGVHAPEFHYLREIERDLLGRG</sequence>
<reference evidence="2 3" key="1">
    <citation type="journal article" date="2014" name="Int. J. Syst. Evol. Microbiol.">
        <title>Complete genome sequence of Corynebacterium casei LMG S-19264T (=DSM 44701T), isolated from a smear-ripened cheese.</title>
        <authorList>
            <consortium name="US DOE Joint Genome Institute (JGI-PGF)"/>
            <person name="Walter F."/>
            <person name="Albersmeier A."/>
            <person name="Kalinowski J."/>
            <person name="Ruckert C."/>
        </authorList>
    </citation>
    <scope>NUCLEOTIDE SEQUENCE [LARGE SCALE GENOMIC DNA]</scope>
    <source>
        <strain evidence="2 3">CGMCC 1.7029</strain>
    </source>
</reference>
<evidence type="ECO:0000259" key="1">
    <source>
        <dbReference type="Pfam" id="PF03992"/>
    </source>
</evidence>
<feature type="domain" description="ABM" evidence="1">
    <location>
        <begin position="21"/>
        <end position="77"/>
    </location>
</feature>
<keyword evidence="3" id="KW-1185">Reference proteome</keyword>
<dbReference type="OrthoDB" id="5738530at2"/>
<dbReference type="RefSeq" id="WP_146284816.1">
    <property type="nucleotide sequence ID" value="NZ_BMLP01000001.1"/>
</dbReference>
<dbReference type="Pfam" id="PF03992">
    <property type="entry name" value="ABM"/>
    <property type="match status" value="1"/>
</dbReference>
<evidence type="ECO:0000313" key="3">
    <source>
        <dbReference type="Proteomes" id="UP000598196"/>
    </source>
</evidence>
<protein>
    <recommendedName>
        <fullName evidence="1">ABM domain-containing protein</fullName>
    </recommendedName>
</protein>
<evidence type="ECO:0000313" key="2">
    <source>
        <dbReference type="EMBL" id="GGO30185.1"/>
    </source>
</evidence>
<dbReference type="InterPro" id="IPR011008">
    <property type="entry name" value="Dimeric_a/b-barrel"/>
</dbReference>
<organism evidence="2 3">
    <name type="scientific">Gemmobacter aquaticus</name>
    <dbReference type="NCBI Taxonomy" id="490185"/>
    <lineage>
        <taxon>Bacteria</taxon>
        <taxon>Pseudomonadati</taxon>
        <taxon>Pseudomonadota</taxon>
        <taxon>Alphaproteobacteria</taxon>
        <taxon>Rhodobacterales</taxon>
        <taxon>Paracoccaceae</taxon>
        <taxon>Gemmobacter</taxon>
    </lineage>
</organism>
<dbReference type="EMBL" id="BMLP01000001">
    <property type="protein sequence ID" value="GGO30185.1"/>
    <property type="molecule type" value="Genomic_DNA"/>
</dbReference>
<dbReference type="SUPFAM" id="SSF54909">
    <property type="entry name" value="Dimeric alpha+beta barrel"/>
    <property type="match status" value="1"/>
</dbReference>